<evidence type="ECO:0000256" key="1">
    <source>
        <dbReference type="SAM" id="MobiDB-lite"/>
    </source>
</evidence>
<feature type="compositionally biased region" description="Polar residues" evidence="1">
    <location>
        <begin position="228"/>
        <end position="254"/>
    </location>
</feature>
<feature type="region of interest" description="Disordered" evidence="1">
    <location>
        <begin position="1"/>
        <end position="32"/>
    </location>
</feature>
<evidence type="ECO:0000313" key="4">
    <source>
        <dbReference type="Proteomes" id="UP001174694"/>
    </source>
</evidence>
<dbReference type="SUPFAM" id="SSF57667">
    <property type="entry name" value="beta-beta-alpha zinc fingers"/>
    <property type="match status" value="1"/>
</dbReference>
<dbReference type="InterPro" id="IPR036236">
    <property type="entry name" value="Znf_C2H2_sf"/>
</dbReference>
<dbReference type="PANTHER" id="PTHR13182:SF8">
    <property type="entry name" value="CYTOPLASMIC 60S SUBUNIT BIOGENESIS FACTOR ZNF622"/>
    <property type="match status" value="1"/>
</dbReference>
<feature type="region of interest" description="Disordered" evidence="1">
    <location>
        <begin position="129"/>
        <end position="254"/>
    </location>
</feature>
<feature type="compositionally biased region" description="Acidic residues" evidence="1">
    <location>
        <begin position="142"/>
        <end position="158"/>
    </location>
</feature>
<gene>
    <name evidence="3" type="ORF">NKR23_g5468</name>
</gene>
<dbReference type="Pfam" id="PF12756">
    <property type="entry name" value="zf-C2H2_2"/>
    <property type="match status" value="1"/>
</dbReference>
<dbReference type="GO" id="GO:0042273">
    <property type="term" value="P:ribosomal large subunit biogenesis"/>
    <property type="evidence" value="ECO:0007669"/>
    <property type="project" value="TreeGrafter"/>
</dbReference>
<sequence>MAEINPAAASAELNSQAPVPAGPGSATDEDEELPPFNPSECLFCNIASDSLDDNVSHMRRAHGLFIPDDDRLIVKVETLLRYLHLVVFGYFECLACGTQRASAVAVQQHMLGKGHCWIDISSQGSEYADFYDESSSGSGGSDSDETDDEGDGENEGEGGEQGKQSGKRIATGHANSSSARVVDDSSLILPSGKVLSHRSAPRQSRPHRLQNAVSRSGEADANRAGIDSDQSPELTSTDLVQLDSSAESGSRTTALTRAEKRDLSFNTELSRLSASDRNALVHLPAYQQRAILATQKKQASKAQRAERRYQSRLEGMGNRTLMKHFVNDVPGRQLG</sequence>
<name>A0AA38VJF2_9PEZI</name>
<comment type="caution">
    <text evidence="3">The sequence shown here is derived from an EMBL/GenBank/DDBJ whole genome shotgun (WGS) entry which is preliminary data.</text>
</comment>
<protein>
    <recommendedName>
        <fullName evidence="2">ZN622/Rei1/Reh1 zinc finger C2H2-type domain-containing protein</fullName>
    </recommendedName>
</protein>
<keyword evidence="4" id="KW-1185">Reference proteome</keyword>
<accession>A0AA38VJF2</accession>
<evidence type="ECO:0000259" key="2">
    <source>
        <dbReference type="Pfam" id="PF12756"/>
    </source>
</evidence>
<proteinExistence type="predicted"/>
<dbReference type="AlphaFoldDB" id="A0AA38VJF2"/>
<dbReference type="InterPro" id="IPR041661">
    <property type="entry name" value="ZN622/Rei1/Reh1_Znf-C2H2"/>
</dbReference>
<feature type="domain" description="ZN622/Rei1/Reh1 zinc finger C2H2-type" evidence="2">
    <location>
        <begin position="40"/>
        <end position="136"/>
    </location>
</feature>
<dbReference type="Proteomes" id="UP001174694">
    <property type="component" value="Unassembled WGS sequence"/>
</dbReference>
<reference evidence="3" key="1">
    <citation type="submission" date="2022-07" db="EMBL/GenBank/DDBJ databases">
        <title>Fungi with potential for degradation of polypropylene.</title>
        <authorList>
            <person name="Gostincar C."/>
        </authorList>
    </citation>
    <scope>NUCLEOTIDE SEQUENCE</scope>
    <source>
        <strain evidence="3">EXF-13308</strain>
    </source>
</reference>
<feature type="compositionally biased region" description="Basic residues" evidence="1">
    <location>
        <begin position="195"/>
        <end position="208"/>
    </location>
</feature>
<dbReference type="InterPro" id="IPR040025">
    <property type="entry name" value="Znf622/Rei1/Reh1"/>
</dbReference>
<dbReference type="PANTHER" id="PTHR13182">
    <property type="entry name" value="ZINC FINGER PROTEIN 622"/>
    <property type="match status" value="1"/>
</dbReference>
<evidence type="ECO:0000313" key="3">
    <source>
        <dbReference type="EMBL" id="KAJ9145450.1"/>
    </source>
</evidence>
<dbReference type="EMBL" id="JANBVO010000014">
    <property type="protein sequence ID" value="KAJ9145450.1"/>
    <property type="molecule type" value="Genomic_DNA"/>
</dbReference>
<organism evidence="3 4">
    <name type="scientific">Pleurostoma richardsiae</name>
    <dbReference type="NCBI Taxonomy" id="41990"/>
    <lineage>
        <taxon>Eukaryota</taxon>
        <taxon>Fungi</taxon>
        <taxon>Dikarya</taxon>
        <taxon>Ascomycota</taxon>
        <taxon>Pezizomycotina</taxon>
        <taxon>Sordariomycetes</taxon>
        <taxon>Sordariomycetidae</taxon>
        <taxon>Calosphaeriales</taxon>
        <taxon>Pleurostomataceae</taxon>
        <taxon>Pleurostoma</taxon>
    </lineage>
</organism>
<dbReference type="GO" id="GO:0030687">
    <property type="term" value="C:preribosome, large subunit precursor"/>
    <property type="evidence" value="ECO:0007669"/>
    <property type="project" value="TreeGrafter"/>
</dbReference>